<protein>
    <recommendedName>
        <fullName evidence="4">Lipoprotein</fullName>
    </recommendedName>
</protein>
<evidence type="ECO:0000313" key="3">
    <source>
        <dbReference type="Proteomes" id="UP000199642"/>
    </source>
</evidence>
<organism evidence="2 3">
    <name type="scientific">Algoriphagus hitonicola</name>
    <dbReference type="NCBI Taxonomy" id="435880"/>
    <lineage>
        <taxon>Bacteria</taxon>
        <taxon>Pseudomonadati</taxon>
        <taxon>Bacteroidota</taxon>
        <taxon>Cytophagia</taxon>
        <taxon>Cytophagales</taxon>
        <taxon>Cyclobacteriaceae</taxon>
        <taxon>Algoriphagus</taxon>
    </lineage>
</organism>
<evidence type="ECO:0008006" key="4">
    <source>
        <dbReference type="Google" id="ProtNLM"/>
    </source>
</evidence>
<evidence type="ECO:0000313" key="2">
    <source>
        <dbReference type="EMBL" id="SFG58936.1"/>
    </source>
</evidence>
<reference evidence="3" key="1">
    <citation type="submission" date="2016-10" db="EMBL/GenBank/DDBJ databases">
        <authorList>
            <person name="Varghese N."/>
            <person name="Submissions S."/>
        </authorList>
    </citation>
    <scope>NUCLEOTIDE SEQUENCE [LARGE SCALE GENOMIC DNA]</scope>
    <source>
        <strain evidence="3">DSM 19315</strain>
    </source>
</reference>
<keyword evidence="3" id="KW-1185">Reference proteome</keyword>
<dbReference type="AlphaFoldDB" id="A0A1I2T8P7"/>
<accession>A0A1I2T8P7</accession>
<sequence length="70" mass="8342">MRFKIKFTQSWFALVLFLLACTIYELFFLRSMRSISFSDALIFVLLIFLTLSYVFKIFKKNILGKKQSTD</sequence>
<feature type="transmembrane region" description="Helical" evidence="1">
    <location>
        <begin position="35"/>
        <end position="55"/>
    </location>
</feature>
<dbReference type="EMBL" id="FOPC01000005">
    <property type="protein sequence ID" value="SFG58936.1"/>
    <property type="molecule type" value="Genomic_DNA"/>
</dbReference>
<gene>
    <name evidence="2" type="ORF">SAMN04487988_105176</name>
</gene>
<keyword evidence="1" id="KW-0812">Transmembrane</keyword>
<keyword evidence="1" id="KW-1133">Transmembrane helix</keyword>
<name>A0A1I2T8P7_9BACT</name>
<dbReference type="Proteomes" id="UP000199642">
    <property type="component" value="Unassembled WGS sequence"/>
</dbReference>
<feature type="transmembrane region" description="Helical" evidence="1">
    <location>
        <begin position="12"/>
        <end position="29"/>
    </location>
</feature>
<dbReference type="PROSITE" id="PS51257">
    <property type="entry name" value="PROKAR_LIPOPROTEIN"/>
    <property type="match status" value="1"/>
</dbReference>
<keyword evidence="1" id="KW-0472">Membrane</keyword>
<proteinExistence type="predicted"/>
<evidence type="ECO:0000256" key="1">
    <source>
        <dbReference type="SAM" id="Phobius"/>
    </source>
</evidence>